<dbReference type="EMBL" id="QFBC01000003">
    <property type="protein sequence ID" value="PWE56739.1"/>
    <property type="molecule type" value="Genomic_DNA"/>
</dbReference>
<keyword evidence="2" id="KW-1185">Reference proteome</keyword>
<comment type="caution">
    <text evidence="1">The sequence shown here is derived from an EMBL/GenBank/DDBJ whole genome shotgun (WGS) entry which is preliminary data.</text>
</comment>
<accession>A0A2U2DU44</accession>
<organism evidence="1 2">
    <name type="scientific">Metarhizobium album</name>
    <dbReference type="NCBI Taxonomy" id="2182425"/>
    <lineage>
        <taxon>Bacteria</taxon>
        <taxon>Pseudomonadati</taxon>
        <taxon>Pseudomonadota</taxon>
        <taxon>Alphaproteobacteria</taxon>
        <taxon>Hyphomicrobiales</taxon>
        <taxon>Rhizobiaceae</taxon>
        <taxon>Metarhizobium</taxon>
    </lineage>
</organism>
<gene>
    <name evidence="1" type="ORF">DEM27_10270</name>
</gene>
<proteinExistence type="predicted"/>
<dbReference type="AlphaFoldDB" id="A0A2U2DU44"/>
<protein>
    <submittedName>
        <fullName evidence="1">Uncharacterized protein</fullName>
    </submittedName>
</protein>
<sequence>MAEIAIVATVDLHTNEVFQALPNLRWFQPEEGPARLQSAWRGHISGKIEWRDVPTVTKRETAHDNG</sequence>
<reference evidence="1 2" key="1">
    <citation type="submission" date="2018-05" db="EMBL/GenBank/DDBJ databases">
        <title>The draft genome of strain NS-104.</title>
        <authorList>
            <person name="Hang P."/>
            <person name="Jiang J."/>
        </authorList>
    </citation>
    <scope>NUCLEOTIDE SEQUENCE [LARGE SCALE GENOMIC DNA]</scope>
    <source>
        <strain evidence="1 2">NS-104</strain>
    </source>
</reference>
<name>A0A2U2DU44_9HYPH</name>
<evidence type="ECO:0000313" key="1">
    <source>
        <dbReference type="EMBL" id="PWE56739.1"/>
    </source>
</evidence>
<evidence type="ECO:0000313" key="2">
    <source>
        <dbReference type="Proteomes" id="UP000245252"/>
    </source>
</evidence>
<dbReference type="Proteomes" id="UP000245252">
    <property type="component" value="Unassembled WGS sequence"/>
</dbReference>